<gene>
    <name evidence="2" type="ORF">SAMN05421545_2936</name>
</gene>
<dbReference type="AlphaFoldDB" id="A0A1N6ZEG3"/>
<organism evidence="2 3">
    <name type="scientific">Pontibacter lucknowensis</name>
    <dbReference type="NCBI Taxonomy" id="1077936"/>
    <lineage>
        <taxon>Bacteria</taxon>
        <taxon>Pseudomonadati</taxon>
        <taxon>Bacteroidota</taxon>
        <taxon>Cytophagia</taxon>
        <taxon>Cytophagales</taxon>
        <taxon>Hymenobacteraceae</taxon>
        <taxon>Pontibacter</taxon>
    </lineage>
</organism>
<name>A0A1N6ZEG3_9BACT</name>
<reference evidence="3" key="1">
    <citation type="submission" date="2017-01" db="EMBL/GenBank/DDBJ databases">
        <authorList>
            <person name="Varghese N."/>
            <person name="Submissions S."/>
        </authorList>
    </citation>
    <scope>NUCLEOTIDE SEQUENCE [LARGE SCALE GENOMIC DNA]</scope>
    <source>
        <strain evidence="3">DM9</strain>
    </source>
</reference>
<dbReference type="OrthoDB" id="9779041at2"/>
<evidence type="ECO:0000313" key="3">
    <source>
        <dbReference type="Proteomes" id="UP000185924"/>
    </source>
</evidence>
<dbReference type="RefSeq" id="WP_076422636.1">
    <property type="nucleotide sequence ID" value="NZ_FTNM01000004.1"/>
</dbReference>
<accession>A0A1N6ZEG3</accession>
<feature type="domain" description="NAD(P)-binding" evidence="1">
    <location>
        <begin position="17"/>
        <end position="331"/>
    </location>
</feature>
<dbReference type="PANTHER" id="PTHR43000">
    <property type="entry name" value="DTDP-D-GLUCOSE 4,6-DEHYDRATASE-RELATED"/>
    <property type="match status" value="1"/>
</dbReference>
<proteinExistence type="predicted"/>
<dbReference type="InterPro" id="IPR036291">
    <property type="entry name" value="NAD(P)-bd_dom_sf"/>
</dbReference>
<dbReference type="InterPro" id="IPR016040">
    <property type="entry name" value="NAD(P)-bd_dom"/>
</dbReference>
<dbReference type="Gene3D" id="3.90.25.10">
    <property type="entry name" value="UDP-galactose 4-epimerase, domain 1"/>
    <property type="match status" value="1"/>
</dbReference>
<dbReference type="Pfam" id="PF16363">
    <property type="entry name" value="GDP_Man_Dehyd"/>
    <property type="match status" value="1"/>
</dbReference>
<dbReference type="SUPFAM" id="SSF51735">
    <property type="entry name" value="NAD(P)-binding Rossmann-fold domains"/>
    <property type="match status" value="1"/>
</dbReference>
<evidence type="ECO:0000313" key="2">
    <source>
        <dbReference type="EMBL" id="SIR25188.1"/>
    </source>
</evidence>
<sequence>MKREFLQQTYQNKKVFLTGHTGFKGSWMLQMLHSLGAEVMGYALAPETEEDLYHLIDGDSLCESIIDDIRNKEAVEEAVLRFQPDFIFHLAAQPLVRLSYELPSETFAVNAVGTAHVLDAVRRLEKPCSVVLITTDKVYENKEWVYPYRETDQLGGYDPYSASKACAELVISSYTRSFFHPEALDQHQKAIASTRAGNVIGGGDWAKDRIIPDIVRALRVGEPVTVRNPNAVRPWQHVLEPLGGYLLLGAKMAQDPKAFGGAWNFGPQAGDNSPVEDLVQKALQVWGSGSYDKPELKNQPHEAGLLKLDISKALVELGWTPKYNSAQAIERTIGWYKTYHEGISNIREFTMGQIAEYLGEEQPAYLPS</sequence>
<dbReference type="NCBIfam" id="TIGR02622">
    <property type="entry name" value="CDP_4_6_dhtase"/>
    <property type="match status" value="1"/>
</dbReference>
<dbReference type="CDD" id="cd05252">
    <property type="entry name" value="CDP_GD_SDR_e"/>
    <property type="match status" value="1"/>
</dbReference>
<keyword evidence="3" id="KW-1185">Reference proteome</keyword>
<dbReference type="EMBL" id="FTNM01000004">
    <property type="protein sequence ID" value="SIR25188.1"/>
    <property type="molecule type" value="Genomic_DNA"/>
</dbReference>
<protein>
    <submittedName>
        <fullName evidence="2">CDP-glucose 4,6-dehydratase</fullName>
    </submittedName>
</protein>
<dbReference type="STRING" id="1077936.SAMN05421545_2936"/>
<dbReference type="Proteomes" id="UP000185924">
    <property type="component" value="Unassembled WGS sequence"/>
</dbReference>
<evidence type="ECO:0000259" key="1">
    <source>
        <dbReference type="Pfam" id="PF16363"/>
    </source>
</evidence>
<dbReference type="InterPro" id="IPR013445">
    <property type="entry name" value="CDP_4_6_deHydtase"/>
</dbReference>
<dbReference type="Gene3D" id="3.40.50.720">
    <property type="entry name" value="NAD(P)-binding Rossmann-like Domain"/>
    <property type="match status" value="1"/>
</dbReference>